<name>A0A9Q5DAT3_9BACT</name>
<reference evidence="1" key="1">
    <citation type="submission" date="2020-05" db="EMBL/GenBank/DDBJ databases">
        <title>Chitinophaga laudate sp. nov., isolated from a tropical peat swamp.</title>
        <authorList>
            <person name="Goh C.B.S."/>
            <person name="Lee M.S."/>
            <person name="Parimannan S."/>
            <person name="Pasbakhsh P."/>
            <person name="Yule C.M."/>
            <person name="Rajandas H."/>
            <person name="Loke S."/>
            <person name="Croft L."/>
            <person name="Tan J.B.L."/>
        </authorList>
    </citation>
    <scope>NUCLEOTIDE SEQUENCE</scope>
    <source>
        <strain evidence="1">Mgbs1</strain>
    </source>
</reference>
<proteinExistence type="predicted"/>
<protein>
    <submittedName>
        <fullName evidence="1">Uncharacterized protein</fullName>
    </submittedName>
</protein>
<accession>A0A9Q5DAT3</accession>
<comment type="caution">
    <text evidence="1">The sequence shown here is derived from an EMBL/GenBank/DDBJ whole genome shotgun (WGS) entry which is preliminary data.</text>
</comment>
<sequence>MTKEEIKRLIEIAEESIKHPLSTEETIRKHQERGIRDENGKLIPPFDVLLLIQ</sequence>
<evidence type="ECO:0000313" key="2">
    <source>
        <dbReference type="Proteomes" id="UP000281028"/>
    </source>
</evidence>
<keyword evidence="2" id="KW-1185">Reference proteome</keyword>
<gene>
    <name evidence="1" type="ORF">ECE50_026835</name>
</gene>
<dbReference type="AlphaFoldDB" id="A0A9Q5DAT3"/>
<evidence type="ECO:0000313" key="1">
    <source>
        <dbReference type="EMBL" id="NSL90468.1"/>
    </source>
</evidence>
<organism evidence="1 2">
    <name type="scientific">Chitinophaga solisilvae</name>
    <dbReference type="NCBI Taxonomy" id="1233460"/>
    <lineage>
        <taxon>Bacteria</taxon>
        <taxon>Pseudomonadati</taxon>
        <taxon>Bacteroidota</taxon>
        <taxon>Chitinophagia</taxon>
        <taxon>Chitinophagales</taxon>
        <taxon>Chitinophagaceae</taxon>
        <taxon>Chitinophaga</taxon>
    </lineage>
</organism>
<dbReference type="Proteomes" id="UP000281028">
    <property type="component" value="Unassembled WGS sequence"/>
</dbReference>
<dbReference type="EMBL" id="RIAR02000001">
    <property type="protein sequence ID" value="NSL90468.1"/>
    <property type="molecule type" value="Genomic_DNA"/>
</dbReference>